<dbReference type="OrthoDB" id="3533852at2"/>
<protein>
    <recommendedName>
        <fullName evidence="5">D-alanyl-D-alanine carboxypeptidase</fullName>
    </recommendedName>
</protein>
<feature type="signal peptide" evidence="2">
    <location>
        <begin position="1"/>
        <end position="30"/>
    </location>
</feature>
<dbReference type="STRING" id="46177.SAMN05660976_06714"/>
<organism evidence="3 4">
    <name type="scientific">Nonomuraea pusilla</name>
    <dbReference type="NCBI Taxonomy" id="46177"/>
    <lineage>
        <taxon>Bacteria</taxon>
        <taxon>Bacillati</taxon>
        <taxon>Actinomycetota</taxon>
        <taxon>Actinomycetes</taxon>
        <taxon>Streptosporangiales</taxon>
        <taxon>Streptosporangiaceae</taxon>
        <taxon>Nonomuraea</taxon>
    </lineage>
</organism>
<keyword evidence="2" id="KW-0732">Signal</keyword>
<gene>
    <name evidence="3" type="ORF">SAMN05660976_06714</name>
</gene>
<dbReference type="AlphaFoldDB" id="A0A1H8DEQ5"/>
<accession>A0A1H8DEQ5</accession>
<dbReference type="EMBL" id="FOBF01000021">
    <property type="protein sequence ID" value="SEN05763.1"/>
    <property type="molecule type" value="Genomic_DNA"/>
</dbReference>
<proteinExistence type="predicted"/>
<dbReference type="RefSeq" id="WP_143078852.1">
    <property type="nucleotide sequence ID" value="NZ_BBZG01000006.1"/>
</dbReference>
<feature type="chain" id="PRO_5011771973" description="D-alanyl-D-alanine carboxypeptidase" evidence="2">
    <location>
        <begin position="31"/>
        <end position="395"/>
    </location>
</feature>
<feature type="region of interest" description="Disordered" evidence="1">
    <location>
        <begin position="218"/>
        <end position="252"/>
    </location>
</feature>
<name>A0A1H8DEQ5_9ACTN</name>
<reference evidence="3 4" key="1">
    <citation type="submission" date="2016-10" db="EMBL/GenBank/DDBJ databases">
        <authorList>
            <person name="de Groot N.N."/>
        </authorList>
    </citation>
    <scope>NUCLEOTIDE SEQUENCE [LARGE SCALE GENOMIC DNA]</scope>
    <source>
        <strain evidence="3 4">DSM 43357</strain>
    </source>
</reference>
<evidence type="ECO:0000313" key="4">
    <source>
        <dbReference type="Proteomes" id="UP000198953"/>
    </source>
</evidence>
<feature type="region of interest" description="Disordered" evidence="1">
    <location>
        <begin position="28"/>
        <end position="53"/>
    </location>
</feature>
<evidence type="ECO:0000313" key="3">
    <source>
        <dbReference type="EMBL" id="SEN05763.1"/>
    </source>
</evidence>
<keyword evidence="4" id="KW-1185">Reference proteome</keyword>
<sequence>MWIRGTLRLVTVALLDIEISIIALASAASAAPTPPDGGTARTPPPVIRTHDPGEPAYGPWWYADIEHPGGDTAAQMGDVLTRTERAYERYLTDWGPYNWPQPLPWRSRALDDAFRDAWAPRQDAVGSARHSTGEQARASARALTQVNAAAGEGKRTAATATGSGITEARRVGVAVVRSRPVAPAGAGVARKVQADVAARTKAEARKAQADVAARARTQARKGQTGLAGQAKAEARKGQAGLAGQARAEARKGQVNLRQAMPRQATLHLTHTIASTWLKRAGLRMKSSGNCTSRHVGTCTSLDSVRTSTVARVIQLKRASGCPVLVTGGTETGHAPGHFSHGNGYKLDITHNPCIDRYITKNHATAGTRSDGARLYRSRNGTVFADEIDHWDILFR</sequence>
<evidence type="ECO:0000256" key="1">
    <source>
        <dbReference type="SAM" id="MobiDB-lite"/>
    </source>
</evidence>
<evidence type="ECO:0008006" key="5">
    <source>
        <dbReference type="Google" id="ProtNLM"/>
    </source>
</evidence>
<evidence type="ECO:0000256" key="2">
    <source>
        <dbReference type="SAM" id="SignalP"/>
    </source>
</evidence>
<dbReference type="Proteomes" id="UP000198953">
    <property type="component" value="Unassembled WGS sequence"/>
</dbReference>